<evidence type="ECO:0000259" key="8">
    <source>
        <dbReference type="Pfam" id="PF01764"/>
    </source>
</evidence>
<dbReference type="InterPro" id="IPR002921">
    <property type="entry name" value="Fungal_lipase-type"/>
</dbReference>
<dbReference type="Proteomes" id="UP001153076">
    <property type="component" value="Unassembled WGS sequence"/>
</dbReference>
<proteinExistence type="predicted"/>
<feature type="domain" description="Fungal lipase-type" evidence="8">
    <location>
        <begin position="91"/>
        <end position="201"/>
    </location>
</feature>
<evidence type="ECO:0000313" key="10">
    <source>
        <dbReference type="EMBL" id="KAJ8447177.1"/>
    </source>
</evidence>
<evidence type="ECO:0000259" key="9">
    <source>
        <dbReference type="Pfam" id="PF18117"/>
    </source>
</evidence>
<evidence type="ECO:0000256" key="5">
    <source>
        <dbReference type="ARBA" id="ARBA00022821"/>
    </source>
</evidence>
<keyword evidence="11" id="KW-1185">Reference proteome</keyword>
<dbReference type="CDD" id="cd00519">
    <property type="entry name" value="Lipase_3"/>
    <property type="match status" value="1"/>
</dbReference>
<evidence type="ECO:0008006" key="12">
    <source>
        <dbReference type="Google" id="ProtNLM"/>
    </source>
</evidence>
<evidence type="ECO:0000256" key="4">
    <source>
        <dbReference type="ARBA" id="ARBA00022801"/>
    </source>
</evidence>
<dbReference type="EMBL" id="JAKOGI010000041">
    <property type="protein sequence ID" value="KAJ8447177.1"/>
    <property type="molecule type" value="Genomic_DNA"/>
</dbReference>
<keyword evidence="4" id="KW-0378">Hydrolase</keyword>
<dbReference type="OrthoDB" id="426718at2759"/>
<keyword evidence="7" id="KW-0732">Signal</keyword>
<organism evidence="10 11">
    <name type="scientific">Carnegiea gigantea</name>
    <dbReference type="NCBI Taxonomy" id="171969"/>
    <lineage>
        <taxon>Eukaryota</taxon>
        <taxon>Viridiplantae</taxon>
        <taxon>Streptophyta</taxon>
        <taxon>Embryophyta</taxon>
        <taxon>Tracheophyta</taxon>
        <taxon>Spermatophyta</taxon>
        <taxon>Magnoliopsida</taxon>
        <taxon>eudicotyledons</taxon>
        <taxon>Gunneridae</taxon>
        <taxon>Pentapetalae</taxon>
        <taxon>Caryophyllales</taxon>
        <taxon>Cactineae</taxon>
        <taxon>Cactaceae</taxon>
        <taxon>Cactoideae</taxon>
        <taxon>Echinocereeae</taxon>
        <taxon>Carnegiea</taxon>
    </lineage>
</organism>
<feature type="chain" id="PRO_5040265198" description="Lipase-like PAD4" evidence="7">
    <location>
        <begin position="22"/>
        <end position="615"/>
    </location>
</feature>
<evidence type="ECO:0000256" key="2">
    <source>
        <dbReference type="ARBA" id="ARBA00004496"/>
    </source>
</evidence>
<gene>
    <name evidence="10" type="ORF">Cgig2_022906</name>
</gene>
<evidence type="ECO:0000256" key="3">
    <source>
        <dbReference type="ARBA" id="ARBA00022490"/>
    </source>
</evidence>
<dbReference type="Pfam" id="PF18117">
    <property type="entry name" value="EDS1_EP"/>
    <property type="match status" value="1"/>
</dbReference>
<dbReference type="GO" id="GO:0005634">
    <property type="term" value="C:nucleus"/>
    <property type="evidence" value="ECO:0007669"/>
    <property type="project" value="UniProtKB-SubCell"/>
</dbReference>
<feature type="signal peptide" evidence="7">
    <location>
        <begin position="1"/>
        <end position="21"/>
    </location>
</feature>
<comment type="subcellular location">
    <subcellularLocation>
        <location evidence="2">Cytoplasm</location>
    </subcellularLocation>
    <subcellularLocation>
        <location evidence="1">Nucleus</location>
    </subcellularLocation>
</comment>
<reference evidence="10" key="1">
    <citation type="submission" date="2022-04" db="EMBL/GenBank/DDBJ databases">
        <title>Carnegiea gigantea Genome sequencing and assembly v2.</title>
        <authorList>
            <person name="Copetti D."/>
            <person name="Sanderson M.J."/>
            <person name="Burquez A."/>
            <person name="Wojciechowski M.F."/>
        </authorList>
    </citation>
    <scope>NUCLEOTIDE SEQUENCE</scope>
    <source>
        <strain evidence="10">SGP5-SGP5p</strain>
        <tissue evidence="10">Aerial part</tissue>
    </source>
</reference>
<dbReference type="GO" id="GO:0006952">
    <property type="term" value="P:defense response"/>
    <property type="evidence" value="ECO:0007669"/>
    <property type="project" value="UniProtKB-KW"/>
</dbReference>
<dbReference type="AlphaFoldDB" id="A0A9Q1QLY9"/>
<evidence type="ECO:0000313" key="11">
    <source>
        <dbReference type="Proteomes" id="UP001153076"/>
    </source>
</evidence>
<keyword evidence="5" id="KW-0611">Plant defense</keyword>
<dbReference type="PANTHER" id="PTHR47413">
    <property type="entry name" value="LIPASE-LIKE PAD4"/>
    <property type="match status" value="1"/>
</dbReference>
<dbReference type="InterPro" id="IPR041266">
    <property type="entry name" value="EDS1_EP"/>
</dbReference>
<feature type="domain" description="EDS1 EP" evidence="9">
    <location>
        <begin position="390"/>
        <end position="595"/>
    </location>
</feature>
<dbReference type="GO" id="GO:0005737">
    <property type="term" value="C:cytoplasm"/>
    <property type="evidence" value="ECO:0007669"/>
    <property type="project" value="UniProtKB-SubCell"/>
</dbReference>
<evidence type="ECO:0000256" key="1">
    <source>
        <dbReference type="ARBA" id="ARBA00004123"/>
    </source>
</evidence>
<dbReference type="Pfam" id="PF01764">
    <property type="entry name" value="Lipase_3"/>
    <property type="match status" value="1"/>
</dbReference>
<dbReference type="GO" id="GO:0016787">
    <property type="term" value="F:hydrolase activity"/>
    <property type="evidence" value="ECO:0007669"/>
    <property type="project" value="UniProtKB-KW"/>
</dbReference>
<name>A0A9Q1QLY9_9CARY</name>
<dbReference type="GO" id="GO:0006629">
    <property type="term" value="P:lipid metabolic process"/>
    <property type="evidence" value="ECO:0007669"/>
    <property type="project" value="InterPro"/>
</dbReference>
<accession>A0A9Q1QLY9</accession>
<dbReference type="SUPFAM" id="SSF53474">
    <property type="entry name" value="alpha/beta-Hydrolases"/>
    <property type="match status" value="1"/>
</dbReference>
<evidence type="ECO:0000256" key="7">
    <source>
        <dbReference type="SAM" id="SignalP"/>
    </source>
</evidence>
<keyword evidence="3" id="KW-0963">Cytoplasm</keyword>
<dbReference type="InterPro" id="IPR029058">
    <property type="entry name" value="AB_hydrolase_fold"/>
</dbReference>
<protein>
    <recommendedName>
        <fullName evidence="12">Lipase-like PAD4</fullName>
    </recommendedName>
</protein>
<dbReference type="Gene3D" id="3.40.50.1820">
    <property type="entry name" value="alpha/beta hydrolase"/>
    <property type="match status" value="1"/>
</dbReference>
<evidence type="ECO:0000256" key="6">
    <source>
        <dbReference type="ARBA" id="ARBA00023242"/>
    </source>
</evidence>
<keyword evidence="6" id="KW-0539">Nucleus</keyword>
<comment type="caution">
    <text evidence="10">The sequence shown here is derived from an EMBL/GenBank/DDBJ whole genome shotgun (WGS) entry which is preliminary data.</text>
</comment>
<sequence>MAANFLASTTLLLDSWRLCSFVNSPASGGSLTVVDQIGSVGLMGFSGFHGLDPGPGPWLSGLVPLQGTAENGVGLGLFSGLDCHGEDDDQEPVMVHAGLLQLFLGLYGNPTFQSQMRAIMANSKSIILTGHSIGGAIASLTTLWLLSFLQSNPSPPQVLCITFGSPLLGNHSLSKSLLRQRWTGNFCHVVLKYDIVPRLLFASLDSIDTQLHLLLQYIQLGQSASQITDEIRDQLFSFVLGQTEAAANGSDENEGGRSGSFWPFGNYLFCAEEGAVCVDNAVSVVKLLHLMLSMANPSSCFEDHRKYGDCVQRVSSHFLMRKGFMQGDAPKSSYEAGLALALQSTGLANQESVCEQAKDCLKMVKNTGLNPNLNSARLAISLAKITPHRAQIEWYQSTCDKSDDRMGYYDSFKRRQASKRDNQVNMFRIKLASFWDNVINMIESNELPHDFHKRRKWVNASHFYQLLVEPLDIAEYYRSGEHLRRGHYLRNGRERRHQLFDKWWRERNVVEEESKRSKFASLTQDSCFWARVEEARGLLEEVRTERSSTRLAQLWQEIDAFEQYARALIENKEVSCDVLAKNSSYSLWVAEVRELRSQIQQFHQFPGVVNGEMVP</sequence>
<dbReference type="PANTHER" id="PTHR47413:SF2">
    <property type="entry name" value="LIPASE-LIKE PAD4"/>
    <property type="match status" value="1"/>
</dbReference>